<dbReference type="InterPro" id="IPR051531">
    <property type="entry name" value="N-acetyltransferase"/>
</dbReference>
<evidence type="ECO:0000259" key="1">
    <source>
        <dbReference type="PROSITE" id="PS51186"/>
    </source>
</evidence>
<dbReference type="AlphaFoldDB" id="A0A9X2KTD9"/>
<dbReference type="InterPro" id="IPR016181">
    <property type="entry name" value="Acyl_CoA_acyltransferase"/>
</dbReference>
<name>A0A9X2KTD9_9GAMM</name>
<dbReference type="SUPFAM" id="SSF55729">
    <property type="entry name" value="Acyl-CoA N-acyltransferases (Nat)"/>
    <property type="match status" value="1"/>
</dbReference>
<sequence>MNRDPEVMAFFPSALTTTASDNLAQRCHLDIAKRGWGLWALELATSGEFIGFTGFNIPGKNLPFSPCIEIAWRLARPYWRQGYATEAAQAALEFGFNALGFSEVVAFTAQNNFRSRAVMLRLNMQPSDQNFLHPDIDPQHPLAEHVLFNLTRERWHATHSDA</sequence>
<protein>
    <submittedName>
        <fullName evidence="2">GNAT family N-acetyltransferase</fullName>
    </submittedName>
</protein>
<dbReference type="PROSITE" id="PS51186">
    <property type="entry name" value="GNAT"/>
    <property type="match status" value="1"/>
</dbReference>
<organism evidence="2 3">
    <name type="scientific">Gilvimarinus xylanilyticus</name>
    <dbReference type="NCBI Taxonomy" id="2944139"/>
    <lineage>
        <taxon>Bacteria</taxon>
        <taxon>Pseudomonadati</taxon>
        <taxon>Pseudomonadota</taxon>
        <taxon>Gammaproteobacteria</taxon>
        <taxon>Cellvibrionales</taxon>
        <taxon>Cellvibrionaceae</taxon>
        <taxon>Gilvimarinus</taxon>
    </lineage>
</organism>
<gene>
    <name evidence="2" type="ORF">M6D89_07275</name>
</gene>
<dbReference type="Proteomes" id="UP001139319">
    <property type="component" value="Unassembled WGS sequence"/>
</dbReference>
<comment type="caution">
    <text evidence="2">The sequence shown here is derived from an EMBL/GenBank/DDBJ whole genome shotgun (WGS) entry which is preliminary data.</text>
</comment>
<dbReference type="EMBL" id="JAMFTH010000001">
    <property type="protein sequence ID" value="MCP8899097.1"/>
    <property type="molecule type" value="Genomic_DNA"/>
</dbReference>
<dbReference type="Gene3D" id="3.40.630.30">
    <property type="match status" value="1"/>
</dbReference>
<dbReference type="InterPro" id="IPR000182">
    <property type="entry name" value="GNAT_dom"/>
</dbReference>
<evidence type="ECO:0000313" key="3">
    <source>
        <dbReference type="Proteomes" id="UP001139319"/>
    </source>
</evidence>
<reference evidence="2" key="1">
    <citation type="submission" date="2022-05" db="EMBL/GenBank/DDBJ databases">
        <authorList>
            <person name="Sun H.-N."/>
        </authorList>
    </citation>
    <scope>NUCLEOTIDE SEQUENCE</scope>
    <source>
        <strain evidence="2">HB14</strain>
    </source>
</reference>
<proteinExistence type="predicted"/>
<feature type="domain" description="N-acetyltransferase" evidence="1">
    <location>
        <begin position="1"/>
        <end position="153"/>
    </location>
</feature>
<accession>A0A9X2KTD9</accession>
<dbReference type="Pfam" id="PF13302">
    <property type="entry name" value="Acetyltransf_3"/>
    <property type="match status" value="1"/>
</dbReference>
<reference evidence="2" key="2">
    <citation type="submission" date="2023-01" db="EMBL/GenBank/DDBJ databases">
        <title>Gilvimarinus xylanilyticus HB14 isolated from Caulerpa lentillifera aquaculture base in Hainan, China.</title>
        <authorList>
            <person name="Zhang Y.-J."/>
        </authorList>
    </citation>
    <scope>NUCLEOTIDE SEQUENCE</scope>
    <source>
        <strain evidence="2">HB14</strain>
    </source>
</reference>
<dbReference type="PANTHER" id="PTHR43792">
    <property type="entry name" value="GNAT FAMILY, PUTATIVE (AFU_ORTHOLOGUE AFUA_3G00765)-RELATED-RELATED"/>
    <property type="match status" value="1"/>
</dbReference>
<dbReference type="GO" id="GO:0016747">
    <property type="term" value="F:acyltransferase activity, transferring groups other than amino-acyl groups"/>
    <property type="evidence" value="ECO:0007669"/>
    <property type="project" value="InterPro"/>
</dbReference>
<evidence type="ECO:0000313" key="2">
    <source>
        <dbReference type="EMBL" id="MCP8899097.1"/>
    </source>
</evidence>
<dbReference type="PANTHER" id="PTHR43792:SF1">
    <property type="entry name" value="N-ACETYLTRANSFERASE DOMAIN-CONTAINING PROTEIN"/>
    <property type="match status" value="1"/>
</dbReference>
<keyword evidence="3" id="KW-1185">Reference proteome</keyword>